<feature type="compositionally biased region" description="Polar residues" evidence="1">
    <location>
        <begin position="249"/>
        <end position="261"/>
    </location>
</feature>
<dbReference type="EMBL" id="JAIFTL010000017">
    <property type="protein sequence ID" value="KAG9326606.1"/>
    <property type="molecule type" value="Genomic_DNA"/>
</dbReference>
<feature type="region of interest" description="Disordered" evidence="1">
    <location>
        <begin position="589"/>
        <end position="706"/>
    </location>
</feature>
<evidence type="ECO:0000313" key="2">
    <source>
        <dbReference type="EMBL" id="KAG9326606.1"/>
    </source>
</evidence>
<feature type="compositionally biased region" description="Polar residues" evidence="1">
    <location>
        <begin position="302"/>
        <end position="316"/>
    </location>
</feature>
<feature type="compositionally biased region" description="Polar residues" evidence="1">
    <location>
        <begin position="610"/>
        <end position="630"/>
    </location>
</feature>
<comment type="caution">
    <text evidence="2">The sequence shown here is derived from an EMBL/GenBank/DDBJ whole genome shotgun (WGS) entry which is preliminary data.</text>
</comment>
<protein>
    <submittedName>
        <fullName evidence="2">Uncharacterized protein</fullName>
    </submittedName>
</protein>
<reference evidence="2" key="1">
    <citation type="submission" date="2021-07" db="EMBL/GenBank/DDBJ databases">
        <title>Draft genome of Mortierella alpina, strain LL118, isolated from an aspen leaf litter sample.</title>
        <authorList>
            <person name="Yang S."/>
            <person name="Vinatzer B.A."/>
        </authorList>
    </citation>
    <scope>NUCLEOTIDE SEQUENCE</scope>
    <source>
        <strain evidence="2">LL118</strain>
    </source>
</reference>
<evidence type="ECO:0000313" key="3">
    <source>
        <dbReference type="Proteomes" id="UP000717515"/>
    </source>
</evidence>
<feature type="region of interest" description="Disordered" evidence="1">
    <location>
        <begin position="280"/>
        <end position="339"/>
    </location>
</feature>
<accession>A0A9P8AC17</accession>
<gene>
    <name evidence="2" type="ORF">KVV02_001533</name>
</gene>
<feature type="compositionally biased region" description="Low complexity" evidence="1">
    <location>
        <begin position="201"/>
        <end position="215"/>
    </location>
</feature>
<name>A0A9P8AC17_MORAP</name>
<feature type="compositionally biased region" description="Polar residues" evidence="1">
    <location>
        <begin position="88"/>
        <end position="99"/>
    </location>
</feature>
<feature type="region of interest" description="Disordered" evidence="1">
    <location>
        <begin position="165"/>
        <end position="261"/>
    </location>
</feature>
<proteinExistence type="predicted"/>
<evidence type="ECO:0000256" key="1">
    <source>
        <dbReference type="SAM" id="MobiDB-lite"/>
    </source>
</evidence>
<organism evidence="2 3">
    <name type="scientific">Mortierella alpina</name>
    <name type="common">Oleaginous fungus</name>
    <name type="synonym">Mortierella renispora</name>
    <dbReference type="NCBI Taxonomy" id="64518"/>
    <lineage>
        <taxon>Eukaryota</taxon>
        <taxon>Fungi</taxon>
        <taxon>Fungi incertae sedis</taxon>
        <taxon>Mucoromycota</taxon>
        <taxon>Mortierellomycotina</taxon>
        <taxon>Mortierellomycetes</taxon>
        <taxon>Mortierellales</taxon>
        <taxon>Mortierellaceae</taxon>
        <taxon>Mortierella</taxon>
    </lineage>
</organism>
<feature type="region of interest" description="Disordered" evidence="1">
    <location>
        <begin position="88"/>
        <end position="120"/>
    </location>
</feature>
<feature type="compositionally biased region" description="Polar residues" evidence="1">
    <location>
        <begin position="183"/>
        <end position="194"/>
    </location>
</feature>
<dbReference type="AlphaFoldDB" id="A0A9P8AC17"/>
<feature type="compositionally biased region" description="Basic and acidic residues" evidence="1">
    <location>
        <begin position="100"/>
        <end position="111"/>
    </location>
</feature>
<sequence>MDPLSKHNDPTTDNYHSLTENEYDDYISSWWKKSRKPATYSEDYVGIMGHRLEPLRSPSISKAATLAGSSTSRVNQAQPAECLSSLGSSSEYITLSPPSQHERALEGDKSESSSNTALPTPHIVESFSAISPAEASRVFSEATWVPPYNKSNGLEESVAEVADTNDAAAKSGSVDSIGKESGTVDSSGGVSYDSNRVRLPSSGGNTSTESGSSSSIKPSIPRIVIPDGTSINLSTPLPTPPTTPRQNHHSIQPNQRTPWPHNFTQIKERLLSPTRYFKKRTSAQNGHSIHDTAQKPEHQHGEQSTTQQSSRSPAQENDNHPIGLMGQEPPGEQSLQGRTAERADAVPLPINTLDHAYLSQIGIMGLSVGFRPESTSSSDKFTWGDYSDDSPGRFFSRARWRHLCCSRPGWVTMLKHIITTSLGLIMIVAIALTALGKIKNRQQVSDTIPESLDGAILEAQIVVIKNFEGLQDAKFSTNGDDLDVEGAEVAHMHQIKLKQAIKIPIWTQSIPPGCLHKECDTENFGKEYFAFMNPESFGISLPHNWPSLCNSCIEISRNQFVYQTRVRILGDLVSCSPSPVTPINDASTTTLASHSAAPVPSTHHSDFHSHASSTVTQTKKPTRTLSTQSSHPRKVPHSHLVDTTKKNTLLQHSDSRTHSRQRLQRHPIKHGHDRHPHQLSNELSSARKKPKPSKNGHYKRQVDLQESEADVGSLPYLIVDPATFGNLTIYDTQAALASMVHLRVQFRFVLCDS</sequence>
<dbReference type="Proteomes" id="UP000717515">
    <property type="component" value="Unassembled WGS sequence"/>
</dbReference>
<feature type="compositionally biased region" description="Basic and acidic residues" evidence="1">
    <location>
        <begin position="288"/>
        <end position="301"/>
    </location>
</feature>
<feature type="compositionally biased region" description="Basic residues" evidence="1">
    <location>
        <begin position="658"/>
        <end position="677"/>
    </location>
</feature>
<feature type="compositionally biased region" description="Basic residues" evidence="1">
    <location>
        <begin position="686"/>
        <end position="699"/>
    </location>
</feature>